<feature type="region of interest" description="Disordered" evidence="1">
    <location>
        <begin position="28"/>
        <end position="93"/>
    </location>
</feature>
<keyword evidence="2" id="KW-1185">Reference proteome</keyword>
<gene>
    <name evidence="3 4 5" type="primary">LOC112687281</name>
</gene>
<evidence type="ECO:0000313" key="2">
    <source>
        <dbReference type="Proteomes" id="UP000694846"/>
    </source>
</evidence>
<dbReference type="RefSeq" id="XP_025415691.1">
    <property type="nucleotide sequence ID" value="XM_025559906.1"/>
</dbReference>
<evidence type="ECO:0000313" key="4">
    <source>
        <dbReference type="RefSeq" id="XP_025415692.1"/>
    </source>
</evidence>
<evidence type="ECO:0000313" key="5">
    <source>
        <dbReference type="RefSeq" id="XP_025415693.1"/>
    </source>
</evidence>
<proteinExistence type="predicted"/>
<evidence type="ECO:0000256" key="1">
    <source>
        <dbReference type="SAM" id="MobiDB-lite"/>
    </source>
</evidence>
<dbReference type="RefSeq" id="XP_025415693.1">
    <property type="nucleotide sequence ID" value="XM_025559908.1"/>
</dbReference>
<feature type="compositionally biased region" description="Polar residues" evidence="1">
    <location>
        <begin position="65"/>
        <end position="93"/>
    </location>
</feature>
<organism evidence="2 4">
    <name type="scientific">Sipha flava</name>
    <name type="common">yellow sugarcane aphid</name>
    <dbReference type="NCBI Taxonomy" id="143950"/>
    <lineage>
        <taxon>Eukaryota</taxon>
        <taxon>Metazoa</taxon>
        <taxon>Ecdysozoa</taxon>
        <taxon>Arthropoda</taxon>
        <taxon>Hexapoda</taxon>
        <taxon>Insecta</taxon>
        <taxon>Pterygota</taxon>
        <taxon>Neoptera</taxon>
        <taxon>Paraneoptera</taxon>
        <taxon>Hemiptera</taxon>
        <taxon>Sternorrhyncha</taxon>
        <taxon>Aphidomorpha</taxon>
        <taxon>Aphidoidea</taxon>
        <taxon>Aphididae</taxon>
        <taxon>Sipha</taxon>
    </lineage>
</organism>
<dbReference type="GeneID" id="112687281"/>
<dbReference type="Proteomes" id="UP000694846">
    <property type="component" value="Unplaced"/>
</dbReference>
<feature type="compositionally biased region" description="Basic and acidic residues" evidence="1">
    <location>
        <begin position="28"/>
        <end position="46"/>
    </location>
</feature>
<dbReference type="RefSeq" id="XP_025415692.1">
    <property type="nucleotide sequence ID" value="XM_025559907.1"/>
</dbReference>
<reference evidence="3 4" key="1">
    <citation type="submission" date="2025-04" db="UniProtKB">
        <authorList>
            <consortium name="RefSeq"/>
        </authorList>
    </citation>
    <scope>IDENTIFICATION</scope>
    <source>
        <tissue evidence="3 4">Whole body</tissue>
    </source>
</reference>
<accession>A0A8B8FY23</accession>
<dbReference type="GO" id="GO:0005666">
    <property type="term" value="C:RNA polymerase III complex"/>
    <property type="evidence" value="ECO:0007669"/>
    <property type="project" value="InterPro"/>
</dbReference>
<sequence length="323" mass="36755">MDNRSKKLPKFGTSKVMFTPNLGYKRIVAKDSDPQVKVEVKLEHDSNSSAESSSQKQKKIKERSTTQIQSVFSNMSSTGQGKSGSSRMGLSSGFRSYSNQGSFNSSGSFVKNACQSIQQMQNMMDENQFDVDDPMDDLNRPVRLPFIKKDRMTQIKTENSLEYPFQKNIYPSLSELMAPESLTILQFYDSSFSIQQKITDISLTENDNNDTPDETETETKVPLIKTEYNSHIKVENDSERIHSSQPIGKIQYYRSGRVVLIFNGKEYELLKANEDKHHKELFSLTKVEAERPDKLVSLGTIPVRFKAVLDIKSIINNFLKNTN</sequence>
<dbReference type="GO" id="GO:0006383">
    <property type="term" value="P:transcription by RNA polymerase III"/>
    <property type="evidence" value="ECO:0007669"/>
    <property type="project" value="InterPro"/>
</dbReference>
<dbReference type="OrthoDB" id="6623103at2759"/>
<dbReference type="InterPro" id="IPR007811">
    <property type="entry name" value="RPC4"/>
</dbReference>
<name>A0A8B8FY23_9HEMI</name>
<dbReference type="GO" id="GO:0003677">
    <property type="term" value="F:DNA binding"/>
    <property type="evidence" value="ECO:0007669"/>
    <property type="project" value="InterPro"/>
</dbReference>
<protein>
    <submittedName>
        <fullName evidence="3 4">Uncharacterized protein LOC112687281</fullName>
    </submittedName>
</protein>
<dbReference type="AlphaFoldDB" id="A0A8B8FY23"/>
<dbReference type="Pfam" id="PF05132">
    <property type="entry name" value="RNA_pol_Rpc4"/>
    <property type="match status" value="1"/>
</dbReference>
<evidence type="ECO:0000313" key="3">
    <source>
        <dbReference type="RefSeq" id="XP_025415691.1"/>
    </source>
</evidence>